<dbReference type="AlphaFoldDB" id="A0A0U1KXM2"/>
<accession>A0A0U1KXM2</accession>
<gene>
    <name evidence="1" type="ORF">SpAn4DRAFT_3539</name>
</gene>
<dbReference type="Pfam" id="PF23982">
    <property type="entry name" value="XM1_gp53_minor_capsid"/>
    <property type="match status" value="1"/>
</dbReference>
<dbReference type="Proteomes" id="UP000049855">
    <property type="component" value="Unassembled WGS sequence"/>
</dbReference>
<evidence type="ECO:0000313" key="2">
    <source>
        <dbReference type="Proteomes" id="UP000049855"/>
    </source>
</evidence>
<reference evidence="2" key="1">
    <citation type="submission" date="2015-03" db="EMBL/GenBank/DDBJ databases">
        <authorList>
            <person name="Nijsse Bart"/>
        </authorList>
    </citation>
    <scope>NUCLEOTIDE SEQUENCE [LARGE SCALE GENOMIC DNA]</scope>
</reference>
<dbReference type="EMBL" id="CTRP01000005">
    <property type="protein sequence ID" value="CQR71673.1"/>
    <property type="molecule type" value="Genomic_DNA"/>
</dbReference>
<keyword evidence="2" id="KW-1185">Reference proteome</keyword>
<evidence type="ECO:0000313" key="1">
    <source>
        <dbReference type="EMBL" id="CQR71673.1"/>
    </source>
</evidence>
<organism evidence="1 2">
    <name type="scientific">Sporomusa ovata</name>
    <dbReference type="NCBI Taxonomy" id="2378"/>
    <lineage>
        <taxon>Bacteria</taxon>
        <taxon>Bacillati</taxon>
        <taxon>Bacillota</taxon>
        <taxon>Negativicutes</taxon>
        <taxon>Selenomonadales</taxon>
        <taxon>Sporomusaceae</taxon>
        <taxon>Sporomusa</taxon>
    </lineage>
</organism>
<proteinExistence type="predicted"/>
<name>A0A0U1KXM2_9FIRM</name>
<protein>
    <submittedName>
        <fullName evidence="1">Putative bacteriophage protein</fullName>
    </submittedName>
</protein>
<dbReference type="InterPro" id="IPR056914">
    <property type="entry name" value="Gp53-like"/>
</dbReference>
<sequence length="170" mass="17738">MPGKVIGISFNYGYPGTISRMGDEISRTRPMKAETDDIYFGDPVIVSADGTTQKFGASDTAAAFAGVAMRKIKGATQYLAQNRAFYTGQEPVDILERGGVTVNVNVGTPTIGGAVYIRTVANAGIPAGVVGGFEAAADGTNTIQLTNAKWATLKDANSVAELTILTRQSV</sequence>
<dbReference type="RefSeq" id="WP_021168759.1">
    <property type="nucleotide sequence ID" value="NZ_CTRP01000005.1"/>
</dbReference>